<name>A0ABX8ZRU9_9SPHN</name>
<dbReference type="InterPro" id="IPR006433">
    <property type="entry name" value="Prohead_protease"/>
</dbReference>
<evidence type="ECO:0000259" key="4">
    <source>
        <dbReference type="Pfam" id="PF04586"/>
    </source>
</evidence>
<evidence type="ECO:0000313" key="6">
    <source>
        <dbReference type="Proteomes" id="UP000824300"/>
    </source>
</evidence>
<dbReference type="Proteomes" id="UP000824300">
    <property type="component" value="Chromosome"/>
</dbReference>
<sequence>MAGARRARAAAGRYRGAARPWRARIVTLRIAGYAALFEVADAAKDTIRKGAFARTLSESRGPFPLYWQHRPDQRIGWVETAGEDERGLRIVASIDNPEGRAAKLLRERAISGLSFGYRARSYRRTPEGRDLADIELFEVSVVTHPLQHEARVHFVA</sequence>
<gene>
    <name evidence="5" type="ORF">K3162_09255</name>
</gene>
<evidence type="ECO:0000256" key="1">
    <source>
        <dbReference type="ARBA" id="ARBA00022612"/>
    </source>
</evidence>
<dbReference type="NCBIfam" id="TIGR01543">
    <property type="entry name" value="proheadase_HK97"/>
    <property type="match status" value="1"/>
</dbReference>
<keyword evidence="3" id="KW-0378">Hydrolase</keyword>
<evidence type="ECO:0000256" key="3">
    <source>
        <dbReference type="ARBA" id="ARBA00022801"/>
    </source>
</evidence>
<evidence type="ECO:0000313" key="5">
    <source>
        <dbReference type="EMBL" id="QZD91740.1"/>
    </source>
</evidence>
<proteinExistence type="predicted"/>
<keyword evidence="6" id="KW-1185">Reference proteome</keyword>
<reference evidence="5 6" key="1">
    <citation type="submission" date="2021-08" db="EMBL/GenBank/DDBJ databases">
        <title>Comparative Genomics Analysis of the Genus Qipengyuania Reveals Extensive Genetic Diversity and Metabolic Versatility, Including the Description of Fifteen Novel Species.</title>
        <authorList>
            <person name="Liu Y."/>
        </authorList>
    </citation>
    <scope>NUCLEOTIDE SEQUENCE [LARGE SCALE GENOMIC DNA]</scope>
    <source>
        <strain evidence="5 6">1NDW3</strain>
    </source>
</reference>
<keyword evidence="1" id="KW-1188">Viral release from host cell</keyword>
<organism evidence="5 6">
    <name type="scientific">Qipengyuania xiapuensis</name>
    <dbReference type="NCBI Taxonomy" id="2867236"/>
    <lineage>
        <taxon>Bacteria</taxon>
        <taxon>Pseudomonadati</taxon>
        <taxon>Pseudomonadota</taxon>
        <taxon>Alphaproteobacteria</taxon>
        <taxon>Sphingomonadales</taxon>
        <taxon>Erythrobacteraceae</taxon>
        <taxon>Qipengyuania</taxon>
    </lineage>
</organism>
<dbReference type="Pfam" id="PF04586">
    <property type="entry name" value="Peptidase_S78"/>
    <property type="match status" value="1"/>
</dbReference>
<keyword evidence="2 5" id="KW-0645">Protease</keyword>
<dbReference type="GO" id="GO:0006508">
    <property type="term" value="P:proteolysis"/>
    <property type="evidence" value="ECO:0007669"/>
    <property type="project" value="UniProtKB-KW"/>
</dbReference>
<feature type="domain" description="Prohead serine protease" evidence="4">
    <location>
        <begin position="29"/>
        <end position="153"/>
    </location>
</feature>
<dbReference type="InterPro" id="IPR054613">
    <property type="entry name" value="Peptidase_S78_dom"/>
</dbReference>
<dbReference type="GO" id="GO:0008233">
    <property type="term" value="F:peptidase activity"/>
    <property type="evidence" value="ECO:0007669"/>
    <property type="project" value="UniProtKB-KW"/>
</dbReference>
<protein>
    <submittedName>
        <fullName evidence="5">HK97 family phage prohead protease</fullName>
    </submittedName>
</protein>
<dbReference type="EMBL" id="CP081296">
    <property type="protein sequence ID" value="QZD91740.1"/>
    <property type="molecule type" value="Genomic_DNA"/>
</dbReference>
<evidence type="ECO:0000256" key="2">
    <source>
        <dbReference type="ARBA" id="ARBA00022670"/>
    </source>
</evidence>
<dbReference type="SUPFAM" id="SSF50789">
    <property type="entry name" value="Herpes virus serine proteinase, assemblin"/>
    <property type="match status" value="1"/>
</dbReference>
<accession>A0ABX8ZRU9</accession>